<protein>
    <submittedName>
        <fullName evidence="1">Protein CsfB</fullName>
    </submittedName>
</protein>
<sequence length="70" mass="8268">MKKQYCIICGKPLNSGIILNGKGICNDCEKRMINTKMNTDFYEFYKDCIRKNLVHTIIKDEEIKCQNYQL</sequence>
<dbReference type="OrthoDB" id="1753657at2"/>
<dbReference type="AlphaFoldDB" id="A0A6M0RAU7"/>
<accession>A0A6M0RAU7</accession>
<evidence type="ECO:0000313" key="1">
    <source>
        <dbReference type="EMBL" id="NEZ47342.1"/>
    </source>
</evidence>
<name>A0A6M0RAU7_9CLOT</name>
<evidence type="ECO:0000313" key="2">
    <source>
        <dbReference type="Proteomes" id="UP000473885"/>
    </source>
</evidence>
<comment type="caution">
    <text evidence="1">The sequence shown here is derived from an EMBL/GenBank/DDBJ whole genome shotgun (WGS) entry which is preliminary data.</text>
</comment>
<dbReference type="InterPro" id="IPR019700">
    <property type="entry name" value="Sigma-G_inhibitor_Gin"/>
</dbReference>
<reference evidence="1 2" key="1">
    <citation type="submission" date="2019-04" db="EMBL/GenBank/DDBJ databases">
        <title>Genome sequencing of Clostridium botulinum Groups I-IV and Clostridium butyricum.</title>
        <authorList>
            <person name="Brunt J."/>
            <person name="Van Vliet A.H.M."/>
            <person name="Stringer S.C."/>
            <person name="Carter A.T."/>
            <person name="Peck M.W."/>
        </authorList>
    </citation>
    <scope>NUCLEOTIDE SEQUENCE [LARGE SCALE GENOMIC DNA]</scope>
    <source>
        <strain evidence="1 2">IFR 18/094</strain>
    </source>
</reference>
<gene>
    <name evidence="1" type="ORF">FDF74_09065</name>
</gene>
<dbReference type="EMBL" id="SXDP01000007">
    <property type="protein sequence ID" value="NEZ47342.1"/>
    <property type="molecule type" value="Genomic_DNA"/>
</dbReference>
<organism evidence="1 2">
    <name type="scientific">Clostridium niameyense</name>
    <dbReference type="NCBI Taxonomy" id="1622073"/>
    <lineage>
        <taxon>Bacteria</taxon>
        <taxon>Bacillati</taxon>
        <taxon>Bacillota</taxon>
        <taxon>Clostridia</taxon>
        <taxon>Eubacteriales</taxon>
        <taxon>Clostridiaceae</taxon>
        <taxon>Clostridium</taxon>
    </lineage>
</organism>
<keyword evidence="2" id="KW-1185">Reference proteome</keyword>
<proteinExistence type="predicted"/>
<dbReference type="Pfam" id="PF10764">
    <property type="entry name" value="Gin"/>
    <property type="match status" value="1"/>
</dbReference>
<dbReference type="Proteomes" id="UP000473885">
    <property type="component" value="Unassembled WGS sequence"/>
</dbReference>
<dbReference type="RefSeq" id="WP_050608402.1">
    <property type="nucleotide sequence ID" value="NZ_CABKUB010000006.1"/>
</dbReference>